<dbReference type="EMBL" id="CAJVPY010016776">
    <property type="protein sequence ID" value="CAG8758715.1"/>
    <property type="molecule type" value="Genomic_DNA"/>
</dbReference>
<dbReference type="OrthoDB" id="529205at2759"/>
<comment type="caution">
    <text evidence="2">The sequence shown here is derived from an EMBL/GenBank/DDBJ whole genome shotgun (WGS) entry which is preliminary data.</text>
</comment>
<dbReference type="AlphaFoldDB" id="A0A9N9J051"/>
<organism evidence="2 3">
    <name type="scientific">Dentiscutata erythropus</name>
    <dbReference type="NCBI Taxonomy" id="1348616"/>
    <lineage>
        <taxon>Eukaryota</taxon>
        <taxon>Fungi</taxon>
        <taxon>Fungi incertae sedis</taxon>
        <taxon>Mucoromycota</taxon>
        <taxon>Glomeromycotina</taxon>
        <taxon>Glomeromycetes</taxon>
        <taxon>Diversisporales</taxon>
        <taxon>Gigasporaceae</taxon>
        <taxon>Dentiscutata</taxon>
    </lineage>
</organism>
<gene>
    <name evidence="2" type="ORF">DERYTH_LOCUS17599</name>
</gene>
<proteinExistence type="predicted"/>
<accession>A0A9N9J051</accession>
<evidence type="ECO:0000313" key="3">
    <source>
        <dbReference type="Proteomes" id="UP000789405"/>
    </source>
</evidence>
<feature type="region of interest" description="Disordered" evidence="1">
    <location>
        <begin position="139"/>
        <end position="158"/>
    </location>
</feature>
<dbReference type="Proteomes" id="UP000789405">
    <property type="component" value="Unassembled WGS sequence"/>
</dbReference>
<protein>
    <submittedName>
        <fullName evidence="2">24410_t:CDS:1</fullName>
    </submittedName>
</protein>
<reference evidence="2" key="1">
    <citation type="submission" date="2021-06" db="EMBL/GenBank/DDBJ databases">
        <authorList>
            <person name="Kallberg Y."/>
            <person name="Tangrot J."/>
            <person name="Rosling A."/>
        </authorList>
    </citation>
    <scope>NUCLEOTIDE SEQUENCE</scope>
    <source>
        <strain evidence="2">MA453B</strain>
    </source>
</reference>
<evidence type="ECO:0000256" key="1">
    <source>
        <dbReference type="SAM" id="MobiDB-lite"/>
    </source>
</evidence>
<name>A0A9N9J051_9GLOM</name>
<sequence>MSFISRYVTKRNIVLPKLGVHQTDISKVRKLEPLISGYSYRCYVPLGSNASNNDPLIIEREKHRLLKGKVVGNVKHAPVWNERLASDSEAIVKAEREPDSSSMDDLQRETLSYLKTHDMDDTPDNDDFVETFKKKVEVKHNDKSSEVTEAHQWKMDIK</sequence>
<evidence type="ECO:0000313" key="2">
    <source>
        <dbReference type="EMBL" id="CAG8758715.1"/>
    </source>
</evidence>
<keyword evidence="3" id="KW-1185">Reference proteome</keyword>